<feature type="region of interest" description="Disordered" evidence="1">
    <location>
        <begin position="447"/>
        <end position="467"/>
    </location>
</feature>
<proteinExistence type="predicted"/>
<dbReference type="EMBL" id="JH712485">
    <property type="protein sequence ID" value="EJD73973.1"/>
    <property type="molecule type" value="Genomic_DNA"/>
</dbReference>
<feature type="compositionally biased region" description="Polar residues" evidence="1">
    <location>
        <begin position="380"/>
        <end position="389"/>
    </location>
</feature>
<dbReference type="OMA" id="HAKMRPP"/>
<name>A0A1S0UEI5_LOALO</name>
<dbReference type="AlphaFoldDB" id="A0A1S0UEI5"/>
<evidence type="ECO:0000313" key="2">
    <source>
        <dbReference type="EMBL" id="EJD73973.1"/>
    </source>
</evidence>
<reference evidence="2" key="1">
    <citation type="submission" date="2012-04" db="EMBL/GenBank/DDBJ databases">
        <title>The Genome Sequence of Loa loa.</title>
        <authorList>
            <consortium name="The Broad Institute Genome Sequencing Platform"/>
            <consortium name="Broad Institute Genome Sequencing Center for Infectious Disease"/>
            <person name="Nutman T.B."/>
            <person name="Fink D.L."/>
            <person name="Russ C."/>
            <person name="Young S."/>
            <person name="Zeng Q."/>
            <person name="Gargeya S."/>
            <person name="Alvarado L."/>
            <person name="Berlin A."/>
            <person name="Chapman S.B."/>
            <person name="Chen Z."/>
            <person name="Freedman E."/>
            <person name="Gellesch M."/>
            <person name="Goldberg J."/>
            <person name="Griggs A."/>
            <person name="Gujja S."/>
            <person name="Heilman E.R."/>
            <person name="Heiman D."/>
            <person name="Howarth C."/>
            <person name="Mehta T."/>
            <person name="Neiman D."/>
            <person name="Pearson M."/>
            <person name="Roberts A."/>
            <person name="Saif S."/>
            <person name="Shea T."/>
            <person name="Shenoy N."/>
            <person name="Sisk P."/>
            <person name="Stolte C."/>
            <person name="Sykes S."/>
            <person name="White J."/>
            <person name="Yandava C."/>
            <person name="Haas B."/>
            <person name="Henn M.R."/>
            <person name="Nusbaum C."/>
            <person name="Birren B."/>
        </authorList>
    </citation>
    <scope>NUCLEOTIDE SEQUENCE [LARGE SCALE GENOMIC DNA]</scope>
</reference>
<dbReference type="GeneID" id="9946590"/>
<sequence>MNKIYRSSSQSYPYPRTHTLVVVPPTRPIMESNAEKGHAKMRPPLNRTIPPIPESKSNDSIITHTLEKCTEILTEHQPSTCRALREPSCVKSMGDLVPSFTAKELRISSQKTESDGSSVIESTTAHCLVAKTAAVISNRNKRPEDVPRSPLMSVAHSVRSKLTKLGNRFSWSDGNQNIRISTSLSSMRRGPFDKLSYVPSNTQFKKSASMETRTNQDSTKDLVKPVPSKQILGSSALRIPKIPKSRTSLDDQSSYLETSKRSIFFTQDKYCKIIRPKNLPPRPGNDTKTNSIVKAFKIHLEPRATQTVSPPDRIRQLNSPTAAFTMTAGIHTSKNQENIKEAKIKPATNIFVRSNTEQDAYRTSRLKSQHNRGDHEQMKAGSTNRQSSFIPLYTTPPRRLSARKSGTETGQAPLAECESSCIENSPAFEVPPVKFIPGKIHYICTKGSSEDGTTKSQSLDPNSSTNSMREACNKRFLSNESTHNCGKATRKGSLDNRKRDGCTMINVTLPDSLLNNNLSNNPSTDCSCDNDAKSGNSPNDFVSPTAMTSSGFTTSSGFQDFPDKSSDKDAELSEQFVDMTIIEKRRSILQKHSDAAILIYQKHDKLMLHIYLGNCIDRFLKAI</sequence>
<dbReference type="KEGG" id="loa:LOAG_18645"/>
<dbReference type="CTD" id="9946590"/>
<feature type="compositionally biased region" description="Polar residues" evidence="1">
    <location>
        <begin position="454"/>
        <end position="467"/>
    </location>
</feature>
<protein>
    <submittedName>
        <fullName evidence="2">Uncharacterized protein</fullName>
    </submittedName>
</protein>
<gene>
    <name evidence="2" type="ORF">LOAG_18645</name>
</gene>
<organism evidence="2">
    <name type="scientific">Loa loa</name>
    <name type="common">Eye worm</name>
    <name type="synonym">Filaria loa</name>
    <dbReference type="NCBI Taxonomy" id="7209"/>
    <lineage>
        <taxon>Eukaryota</taxon>
        <taxon>Metazoa</taxon>
        <taxon>Ecdysozoa</taxon>
        <taxon>Nematoda</taxon>
        <taxon>Chromadorea</taxon>
        <taxon>Rhabditida</taxon>
        <taxon>Spirurina</taxon>
        <taxon>Spiruromorpha</taxon>
        <taxon>Filarioidea</taxon>
        <taxon>Onchocercidae</taxon>
        <taxon>Loa</taxon>
    </lineage>
</organism>
<evidence type="ECO:0000256" key="1">
    <source>
        <dbReference type="SAM" id="MobiDB-lite"/>
    </source>
</evidence>
<dbReference type="RefSeq" id="XP_020304916.1">
    <property type="nucleotide sequence ID" value="XM_020451309.1"/>
</dbReference>
<dbReference type="InParanoid" id="A0A1S0UEI5"/>
<dbReference type="OrthoDB" id="5842556at2759"/>
<feature type="region of interest" description="Disordered" evidence="1">
    <location>
        <begin position="355"/>
        <end position="408"/>
    </location>
</feature>
<feature type="region of interest" description="Disordered" evidence="1">
    <location>
        <begin position="36"/>
        <end position="58"/>
    </location>
</feature>
<accession>A0A1S0UEI5</accession>